<dbReference type="EMBL" id="CAKXAJ010021653">
    <property type="protein sequence ID" value="CAH2226603.1"/>
    <property type="molecule type" value="Genomic_DNA"/>
</dbReference>
<gene>
    <name evidence="1" type="primary">jg26188</name>
    <name evidence="1" type="ORF">PAEG_LOCUS7298</name>
</gene>
<comment type="caution">
    <text evidence="1">The sequence shown here is derived from an EMBL/GenBank/DDBJ whole genome shotgun (WGS) entry which is preliminary data.</text>
</comment>
<accession>A0A8S4QWL8</accession>
<proteinExistence type="predicted"/>
<dbReference type="AlphaFoldDB" id="A0A8S4QWL8"/>
<protein>
    <submittedName>
        <fullName evidence="1">Jg26188 protein</fullName>
    </submittedName>
</protein>
<evidence type="ECO:0000313" key="1">
    <source>
        <dbReference type="EMBL" id="CAH2226603.1"/>
    </source>
</evidence>
<organism evidence="1 2">
    <name type="scientific">Pararge aegeria aegeria</name>
    <dbReference type="NCBI Taxonomy" id="348720"/>
    <lineage>
        <taxon>Eukaryota</taxon>
        <taxon>Metazoa</taxon>
        <taxon>Ecdysozoa</taxon>
        <taxon>Arthropoda</taxon>
        <taxon>Hexapoda</taxon>
        <taxon>Insecta</taxon>
        <taxon>Pterygota</taxon>
        <taxon>Neoptera</taxon>
        <taxon>Endopterygota</taxon>
        <taxon>Lepidoptera</taxon>
        <taxon>Glossata</taxon>
        <taxon>Ditrysia</taxon>
        <taxon>Papilionoidea</taxon>
        <taxon>Nymphalidae</taxon>
        <taxon>Satyrinae</taxon>
        <taxon>Satyrini</taxon>
        <taxon>Parargina</taxon>
        <taxon>Pararge</taxon>
    </lineage>
</organism>
<reference evidence="1" key="1">
    <citation type="submission" date="2022-03" db="EMBL/GenBank/DDBJ databases">
        <authorList>
            <person name="Lindestad O."/>
        </authorList>
    </citation>
    <scope>NUCLEOTIDE SEQUENCE</scope>
</reference>
<evidence type="ECO:0000313" key="2">
    <source>
        <dbReference type="Proteomes" id="UP000838756"/>
    </source>
</evidence>
<keyword evidence="2" id="KW-1185">Reference proteome</keyword>
<sequence length="78" mass="8784">MKRLNTYASCGYTGRSFVGHVSFEPIPLGEDSAGDLVLTTLVHLLNSPRRDIKVYLRPWEDSRLLNTKAKQPHNDVST</sequence>
<dbReference type="Proteomes" id="UP000838756">
    <property type="component" value="Unassembled WGS sequence"/>
</dbReference>
<name>A0A8S4QWL8_9NEOP</name>